<dbReference type="KEGG" id="sno:Snov_2061"/>
<evidence type="ECO:0000313" key="4">
    <source>
        <dbReference type="Proteomes" id="UP000006633"/>
    </source>
</evidence>
<keyword evidence="4" id="KW-1185">Reference proteome</keyword>
<dbReference type="Gene3D" id="3.30.2320.10">
    <property type="entry name" value="hypothetical protein PF0899 domain"/>
    <property type="match status" value="1"/>
</dbReference>
<protein>
    <submittedName>
        <fullName evidence="3">Phage major capsid protein, HK97 family</fullName>
    </submittedName>
</protein>
<dbReference type="Gene3D" id="3.30.2400.10">
    <property type="entry name" value="Major capsid protein gp5"/>
    <property type="match status" value="1"/>
</dbReference>
<organism evidence="3 4">
    <name type="scientific">Ancylobacter novellus (strain ATCC 8093 / DSM 506 / JCM 20403 / CCM 1077 / IAM 12100 / NBRC 12443 / NCIMB 10456)</name>
    <name type="common">Starkeya novella</name>
    <dbReference type="NCBI Taxonomy" id="639283"/>
    <lineage>
        <taxon>Bacteria</taxon>
        <taxon>Pseudomonadati</taxon>
        <taxon>Pseudomonadota</taxon>
        <taxon>Alphaproteobacteria</taxon>
        <taxon>Hyphomicrobiales</taxon>
        <taxon>Xanthobacteraceae</taxon>
        <taxon>Ancylobacter</taxon>
    </lineage>
</organism>
<dbReference type="Pfam" id="PF05065">
    <property type="entry name" value="Phage_capsid"/>
    <property type="match status" value="1"/>
</dbReference>
<dbReference type="OrthoDB" id="9786516at2"/>
<gene>
    <name evidence="3" type="ordered locus">Snov_2061</name>
</gene>
<dbReference type="NCBIfam" id="TIGR01554">
    <property type="entry name" value="major_cap_HK97"/>
    <property type="match status" value="1"/>
</dbReference>
<proteinExistence type="predicted"/>
<sequence length="379" mass="41504">MTSLAYAPLELKDADDESADIVTKALDDLTASVDERLKAIETKSAERFTKIEQKLARPNLANDNRNEPSLERKAFGSILRGVEYHRLPDIEQKALTVASDAAAGYVLAPEDMTREFIRNLVEYSPVRAYADVRTTISHTVTIPKRLTITNAAWTGEGATTTGTEPTFGEISMPIRELTTHVDIGNWLLEDALENVEAEVRLALAEDFGKKEATAFVNGTGTLQPEGFMTNADIATTLNGHATNLSADQLITLMYALPAAYRNRGTWAMNSTTLAAIRKLKNTAGDYLWQPTLSAGQPETILGRPVVEMVDMGDPVANAFPVMFGDFKAAYRIYDRIALEVKTNPYLLATEGKVRFHARRRVGAAVVGPAALRKLKMAVS</sequence>
<evidence type="ECO:0000256" key="1">
    <source>
        <dbReference type="ARBA" id="ARBA00004328"/>
    </source>
</evidence>
<dbReference type="RefSeq" id="WP_013166863.1">
    <property type="nucleotide sequence ID" value="NC_014217.1"/>
</dbReference>
<accession>D7A098</accession>
<feature type="domain" description="Phage capsid-like C-terminal" evidence="2">
    <location>
        <begin position="104"/>
        <end position="375"/>
    </location>
</feature>
<dbReference type="InterPro" id="IPR024455">
    <property type="entry name" value="Phage_capsid"/>
</dbReference>
<dbReference type="AlphaFoldDB" id="D7A098"/>
<dbReference type="Proteomes" id="UP000006633">
    <property type="component" value="Chromosome"/>
</dbReference>
<reference evidence="3 4" key="1">
    <citation type="journal article" date="2012" name="Stand. Genomic Sci.">
        <title>Complete genome sequence of the facultatively chemolithoautotrophic and methylotrophic alpha Proteobacterium Starkeya novella type strain (ATCC 8093(T)).</title>
        <authorList>
            <person name="Kappler U."/>
            <person name="Davenport K."/>
            <person name="Beatson S."/>
            <person name="Lucas S."/>
            <person name="Lapidus A."/>
            <person name="Copeland A."/>
            <person name="Berry K.W."/>
            <person name="Glavina Del Rio T."/>
            <person name="Hammon N."/>
            <person name="Dalin E."/>
            <person name="Tice H."/>
            <person name="Pitluck S."/>
            <person name="Richardson P."/>
            <person name="Bruce D."/>
            <person name="Goodwin L.A."/>
            <person name="Han C."/>
            <person name="Tapia R."/>
            <person name="Detter J.C."/>
            <person name="Chang Y.J."/>
            <person name="Jeffries C.D."/>
            <person name="Land M."/>
            <person name="Hauser L."/>
            <person name="Kyrpides N.C."/>
            <person name="Goker M."/>
            <person name="Ivanova N."/>
            <person name="Klenk H.P."/>
            <person name="Woyke T."/>
        </authorList>
    </citation>
    <scope>NUCLEOTIDE SEQUENCE [LARGE SCALE GENOMIC DNA]</scope>
    <source>
        <strain evidence="4">ATCC 8093 / DSM 506 / JCM 20403 / CCM 1077 / IAM 12100 / NBRC 12443 / NCIMB 10456</strain>
    </source>
</reference>
<name>D7A098_ANCN5</name>
<dbReference type="STRING" id="639283.Snov_2061"/>
<evidence type="ECO:0000259" key="2">
    <source>
        <dbReference type="Pfam" id="PF05065"/>
    </source>
</evidence>
<comment type="subcellular location">
    <subcellularLocation>
        <location evidence="1">Virion</location>
    </subcellularLocation>
</comment>
<dbReference type="EMBL" id="CP002026">
    <property type="protein sequence ID" value="ADH89359.1"/>
    <property type="molecule type" value="Genomic_DNA"/>
</dbReference>
<dbReference type="HOGENOM" id="CLU_041417_0_0_5"/>
<dbReference type="SUPFAM" id="SSF56563">
    <property type="entry name" value="Major capsid protein gp5"/>
    <property type="match status" value="1"/>
</dbReference>
<evidence type="ECO:0000313" key="3">
    <source>
        <dbReference type="EMBL" id="ADH89359.1"/>
    </source>
</evidence>
<dbReference type="InterPro" id="IPR054612">
    <property type="entry name" value="Phage_capsid-like_C"/>
</dbReference>
<dbReference type="eggNOG" id="COG4653">
    <property type="taxonomic scope" value="Bacteria"/>
</dbReference>